<feature type="compositionally biased region" description="Basic and acidic residues" evidence="1">
    <location>
        <begin position="20"/>
        <end position="30"/>
    </location>
</feature>
<dbReference type="OrthoDB" id="3206554at2759"/>
<name>A0A8H5GHG2_9AGAR</name>
<evidence type="ECO:0000313" key="3">
    <source>
        <dbReference type="EMBL" id="KAF5365149.1"/>
    </source>
</evidence>
<gene>
    <name evidence="3" type="ORF">D9757_011771</name>
</gene>
<feature type="transmembrane region" description="Helical" evidence="2">
    <location>
        <begin position="856"/>
        <end position="877"/>
    </location>
</feature>
<evidence type="ECO:0000313" key="4">
    <source>
        <dbReference type="Proteomes" id="UP000518752"/>
    </source>
</evidence>
<feature type="compositionally biased region" description="Polar residues" evidence="1">
    <location>
        <begin position="743"/>
        <end position="753"/>
    </location>
</feature>
<comment type="caution">
    <text evidence="3">The sequence shown here is derived from an EMBL/GenBank/DDBJ whole genome shotgun (WGS) entry which is preliminary data.</text>
</comment>
<feature type="region of interest" description="Disordered" evidence="1">
    <location>
        <begin position="1"/>
        <end position="32"/>
    </location>
</feature>
<organism evidence="3 4">
    <name type="scientific">Collybiopsis confluens</name>
    <dbReference type="NCBI Taxonomy" id="2823264"/>
    <lineage>
        <taxon>Eukaryota</taxon>
        <taxon>Fungi</taxon>
        <taxon>Dikarya</taxon>
        <taxon>Basidiomycota</taxon>
        <taxon>Agaricomycotina</taxon>
        <taxon>Agaricomycetes</taxon>
        <taxon>Agaricomycetidae</taxon>
        <taxon>Agaricales</taxon>
        <taxon>Marasmiineae</taxon>
        <taxon>Omphalotaceae</taxon>
        <taxon>Collybiopsis</taxon>
    </lineage>
</organism>
<feature type="transmembrane region" description="Helical" evidence="2">
    <location>
        <begin position="786"/>
        <end position="813"/>
    </location>
</feature>
<feature type="region of interest" description="Disordered" evidence="1">
    <location>
        <begin position="704"/>
        <end position="767"/>
    </location>
</feature>
<dbReference type="Proteomes" id="UP000518752">
    <property type="component" value="Unassembled WGS sequence"/>
</dbReference>
<accession>A0A8H5GHG2</accession>
<protein>
    <submittedName>
        <fullName evidence="3">Uncharacterized protein</fullName>
    </submittedName>
</protein>
<feature type="transmembrane region" description="Helical" evidence="2">
    <location>
        <begin position="893"/>
        <end position="914"/>
    </location>
</feature>
<keyword evidence="2" id="KW-0812">Transmembrane</keyword>
<reference evidence="3 4" key="1">
    <citation type="journal article" date="2020" name="ISME J.">
        <title>Uncovering the hidden diversity of litter-decomposition mechanisms in mushroom-forming fungi.</title>
        <authorList>
            <person name="Floudas D."/>
            <person name="Bentzer J."/>
            <person name="Ahren D."/>
            <person name="Johansson T."/>
            <person name="Persson P."/>
            <person name="Tunlid A."/>
        </authorList>
    </citation>
    <scope>NUCLEOTIDE SEQUENCE [LARGE SCALE GENOMIC DNA]</scope>
    <source>
        <strain evidence="3 4">CBS 406.79</strain>
    </source>
</reference>
<keyword evidence="2" id="KW-0472">Membrane</keyword>
<dbReference type="AlphaFoldDB" id="A0A8H5GHG2"/>
<sequence length="972" mass="108717">MTQSKAIIKTTSMRIQHSRPPTENHAKDNNRSQISESCKNEELSHPFLLNNLFSHCKRLPALPCTNKFAHLIAVRNWPLKCRNSLATNPRTLVICAEPLLAMHEAVFTVEQTLATNITETSSANNSLGSFEQETVTVKHEFIMSSTSDAIDHVVPGSETGTDDTIDNSSDIDFVEEARRLAEQRLNEADAVTASARFFLDNVIEVPLNDPYVSLRERRQTTFDIQGLYVSDARGQPLTFQIVGEIANAPSINAVGPYFSTMKPYGDQLPDLEALCKNVATLAIVPISTSPDCPKQFHFIYKKLKDNFDEVTAFGRDIIANFQTANKNKDTDLYGENFEIDFPTWDVDINDVWGLVVKSRRLFSDVPKGGQLNEKIKDDRLLDFKSKAHIDAYLAHLPDPNAYYITLAANYDLSKVTIQTPEWRNEENNIVPVTQYWSVFQPGTKVVVDIMLHVYDITERNGKRIERPGRKPNVIAKRLRVLPTDDDFVTAMYIHRGYEQKAADNHDKEETRLAQISRTENLAPDELTRGVDTDKRAKLTDTNSSSIPSSSTNHLTPASATHTRPVGSSVSMPHSPPESTQSGDGAVIVEASTSVPTSSQEHVPIPVDVNIKRSRRGVRMVAGLTPPKKPPPKTLSAKARGKQRILESNSEQAPSETAHDDMDIDVTYHGHHLVSLNDNVIGNDNGKLIIRSTIKVSPTYHQQACRREASHKSSFVPSSDSFSNQLDHDDGYPRLVRGRGAPQFRNNGSFSKLSTDGGHKRPSLPSPSTLSDLIYSSRSMTNKEASLGAIIIGTPLAFLLAGAVTLGTCGLLLLDLIHSMFVWIASWKWFVTDREMDFDEIPVMYSWRIFKLSGRNYWITMPIMTLAVLRVVAATVYLEENSSKFIDWVTMHNLIFLGLHFVIAKLYANSVLAMLNYRQFLRRNGDSRSRSQSGHAEVEVFRLRSVSGWSPKIPIVAVNVEKTMHTDFDTRTE</sequence>
<feature type="region of interest" description="Disordered" evidence="1">
    <location>
        <begin position="621"/>
        <end position="656"/>
    </location>
</feature>
<keyword evidence="4" id="KW-1185">Reference proteome</keyword>
<dbReference type="EMBL" id="JAACJN010000173">
    <property type="protein sequence ID" value="KAF5365149.1"/>
    <property type="molecule type" value="Genomic_DNA"/>
</dbReference>
<evidence type="ECO:0000256" key="2">
    <source>
        <dbReference type="SAM" id="Phobius"/>
    </source>
</evidence>
<keyword evidence="2" id="KW-1133">Transmembrane helix</keyword>
<feature type="compositionally biased region" description="Polar residues" evidence="1">
    <location>
        <begin position="645"/>
        <end position="654"/>
    </location>
</feature>
<feature type="compositionally biased region" description="Basic and acidic residues" evidence="1">
    <location>
        <begin position="501"/>
        <end position="511"/>
    </location>
</feature>
<feature type="region of interest" description="Disordered" evidence="1">
    <location>
        <begin position="501"/>
        <end position="583"/>
    </location>
</feature>
<feature type="compositionally biased region" description="Low complexity" evidence="1">
    <location>
        <begin position="711"/>
        <end position="722"/>
    </location>
</feature>
<evidence type="ECO:0000256" key="1">
    <source>
        <dbReference type="SAM" id="MobiDB-lite"/>
    </source>
</evidence>
<proteinExistence type="predicted"/>
<feature type="compositionally biased region" description="Polar residues" evidence="1">
    <location>
        <begin position="1"/>
        <end position="19"/>
    </location>
</feature>
<feature type="compositionally biased region" description="Basic and acidic residues" evidence="1">
    <location>
        <begin position="525"/>
        <end position="538"/>
    </location>
</feature>
<feature type="compositionally biased region" description="Polar residues" evidence="1">
    <location>
        <begin position="551"/>
        <end position="582"/>
    </location>
</feature>